<feature type="compositionally biased region" description="Pro residues" evidence="1">
    <location>
        <begin position="208"/>
        <end position="227"/>
    </location>
</feature>
<sequence>MDKENQRTHLTDELLAQFENSFTDSGIIPSHQEADEYFSMAHPEVWGGLPSTSFAGQIGTGLPNVNLSSTFGTSNKSSALSGGLQPVSCTGNMPSGLQSSAIGNGLSVTSNLANTSANATLLAPELDLDEFEETLIDDDTMSKATLPPTTPHHTDSSTDPPVPAISVENSVLHSLTSGPHSSSVPHMVNTGLHSTNVSSIPPAVTRIVPPPPSLQLSPPPPPLPPKPKLGGAARGPPPRPPSRQLHIPNPPTFSSSTSDEEAILHASTEPHSVLISRQPHDKFNISFV</sequence>
<proteinExistence type="predicted"/>
<evidence type="ECO:0000256" key="1">
    <source>
        <dbReference type="SAM" id="MobiDB-lite"/>
    </source>
</evidence>
<dbReference type="AlphaFoldDB" id="A0AAN8XDZ8"/>
<keyword evidence="3" id="KW-1185">Reference proteome</keyword>
<dbReference type="EMBL" id="JAXCGZ010007701">
    <property type="protein sequence ID" value="KAK7078703.1"/>
    <property type="molecule type" value="Genomic_DNA"/>
</dbReference>
<reference evidence="2 3" key="1">
    <citation type="submission" date="2023-11" db="EMBL/GenBank/DDBJ databases">
        <title>Halocaridina rubra genome assembly.</title>
        <authorList>
            <person name="Smith C."/>
        </authorList>
    </citation>
    <scope>NUCLEOTIDE SEQUENCE [LARGE SCALE GENOMIC DNA]</scope>
    <source>
        <strain evidence="2">EP-1</strain>
        <tissue evidence="2">Whole</tissue>
    </source>
</reference>
<organism evidence="2 3">
    <name type="scientific">Halocaridina rubra</name>
    <name type="common">Hawaiian red shrimp</name>
    <dbReference type="NCBI Taxonomy" id="373956"/>
    <lineage>
        <taxon>Eukaryota</taxon>
        <taxon>Metazoa</taxon>
        <taxon>Ecdysozoa</taxon>
        <taxon>Arthropoda</taxon>
        <taxon>Crustacea</taxon>
        <taxon>Multicrustacea</taxon>
        <taxon>Malacostraca</taxon>
        <taxon>Eumalacostraca</taxon>
        <taxon>Eucarida</taxon>
        <taxon>Decapoda</taxon>
        <taxon>Pleocyemata</taxon>
        <taxon>Caridea</taxon>
        <taxon>Atyoidea</taxon>
        <taxon>Atyidae</taxon>
        <taxon>Halocaridina</taxon>
    </lineage>
</organism>
<feature type="region of interest" description="Disordered" evidence="1">
    <location>
        <begin position="141"/>
        <end position="162"/>
    </location>
</feature>
<name>A0AAN8XDZ8_HALRR</name>
<evidence type="ECO:0000313" key="2">
    <source>
        <dbReference type="EMBL" id="KAK7078703.1"/>
    </source>
</evidence>
<comment type="caution">
    <text evidence="2">The sequence shown here is derived from an EMBL/GenBank/DDBJ whole genome shotgun (WGS) entry which is preliminary data.</text>
</comment>
<protein>
    <submittedName>
        <fullName evidence="2">Uncharacterized protein</fullName>
    </submittedName>
</protein>
<dbReference type="Proteomes" id="UP001381693">
    <property type="component" value="Unassembled WGS sequence"/>
</dbReference>
<feature type="region of interest" description="Disordered" evidence="1">
    <location>
        <begin position="191"/>
        <end position="280"/>
    </location>
</feature>
<gene>
    <name evidence="2" type="ORF">SK128_021561</name>
</gene>
<evidence type="ECO:0000313" key="3">
    <source>
        <dbReference type="Proteomes" id="UP001381693"/>
    </source>
</evidence>
<accession>A0AAN8XDZ8</accession>